<evidence type="ECO:0000313" key="6">
    <source>
        <dbReference type="EMBL" id="RKO61482.1"/>
    </source>
</evidence>
<dbReference type="InterPro" id="IPR013011">
    <property type="entry name" value="PTS_EIIB_2"/>
</dbReference>
<gene>
    <name evidence="6" type="ORF">Cdeb_01431</name>
</gene>
<dbReference type="PROSITE" id="PS51372">
    <property type="entry name" value="PRD_2"/>
    <property type="match status" value="1"/>
</dbReference>
<feature type="domain" description="PTS EIIB type-2" evidence="4">
    <location>
        <begin position="416"/>
        <end position="505"/>
    </location>
</feature>
<evidence type="ECO:0000259" key="4">
    <source>
        <dbReference type="PROSITE" id="PS51099"/>
    </source>
</evidence>
<dbReference type="PANTHER" id="PTHR30185:SF12">
    <property type="entry name" value="TRANSCRIPTIONAL REGULATOR MANR"/>
    <property type="match status" value="1"/>
</dbReference>
<reference evidence="6 7" key="1">
    <citation type="submission" date="2013-12" db="EMBL/GenBank/DDBJ databases">
        <title>Genome and proteome characterization of Caldibacillus debilis GB1 derived from a cellulolytic aero-tolerant co-culture.</title>
        <authorList>
            <person name="Wushke S.T."/>
            <person name="Zhang X."/>
            <person name="Fristensky B."/>
            <person name="Wilkins J.A."/>
            <person name="Levin D.B."/>
            <person name="Sparling R."/>
        </authorList>
    </citation>
    <scope>NUCLEOTIDE SEQUENCE [LARGE SCALE GENOMIC DNA]</scope>
    <source>
        <strain evidence="6 7">GB1</strain>
    </source>
</reference>
<dbReference type="PROSITE" id="PS51099">
    <property type="entry name" value="PTS_EIIB_TYPE_2"/>
    <property type="match status" value="1"/>
</dbReference>
<dbReference type="Pfam" id="PF00874">
    <property type="entry name" value="PRD"/>
    <property type="match status" value="1"/>
</dbReference>
<dbReference type="InterPro" id="IPR011608">
    <property type="entry name" value="PRD"/>
</dbReference>
<dbReference type="SUPFAM" id="SSF63520">
    <property type="entry name" value="PTS-regulatory domain, PRD"/>
    <property type="match status" value="1"/>
</dbReference>
<protein>
    <submittedName>
        <fullName evidence="6">Transcriptional antiterminator, BglG family</fullName>
    </submittedName>
</protein>
<dbReference type="InterPro" id="IPR036634">
    <property type="entry name" value="PRD_sf"/>
</dbReference>
<feature type="domain" description="PTS EIIA type-2" evidence="3">
    <location>
        <begin position="556"/>
        <end position="699"/>
    </location>
</feature>
<comment type="caution">
    <text evidence="6">The sequence shown here is derived from an EMBL/GenBank/DDBJ whole genome shotgun (WGS) entry which is preliminary data.</text>
</comment>
<dbReference type="Gene3D" id="1.10.1790.10">
    <property type="entry name" value="PRD domain"/>
    <property type="match status" value="1"/>
</dbReference>
<dbReference type="SUPFAM" id="SSF55804">
    <property type="entry name" value="Phoshotransferase/anion transport protein"/>
    <property type="match status" value="1"/>
</dbReference>
<keyword evidence="7" id="KW-1185">Reference proteome</keyword>
<dbReference type="GO" id="GO:0006355">
    <property type="term" value="P:regulation of DNA-templated transcription"/>
    <property type="evidence" value="ECO:0007669"/>
    <property type="project" value="InterPro"/>
</dbReference>
<dbReference type="AlphaFoldDB" id="A0A420VCV4"/>
<sequence>MLNTRAVQILKKLYTEDDYISVHDLAEFTKSSSRSVRYNLQKIDSFLRKNRLSPLQRHHLKGVKIDKEEKTVNFLAEYFRKENPYKRIFSKDEMKLFIVLNLLIHQKEIPISFFEITLNASRTAIINFLAEIKTPLEEKGLKLNWVKRKGVFLTGDENRRILEFANLFCERLSMNEFYNYMELGKTSTGEGGLVFRHVFNKEDLQYIRGLILFLENELGCTYDDRSFLILTVYFTRLINRSTDPTGLNGNLIPHRPVNRQIDRISFILLEKLKERHPEIIADEKEVAYLTSIILSMKTVKANRKRPGNFSELADKLIGKVEEACQIRFREQTSELKKLLLQHIEPMINRIRFNITLENPLFDEIVQKHRRLFLTVKAICQEIGAEYDVAINDHEISYLTIYFAAMMEKIPRNEDLPKILVVCIEGVAISKYLAMSVTKLFNIKHVDTLPVREIHPSVVENYDLVISTVDLPDIDKKKVVRINSIVTREDVEKLKARLHLNFNKRTQNHVAKVERLVHVIQESCEIKDIYKLQYDLLVELLDDQEKEQYQQEKRYRLEFSQDEIRIGEKARTWKEAIYLGAKPLLEKGYIKETYAEKIIQNLEDYGPYMSIAPKVLLSHAGPDDGVNENSMSVLTLEKGIDFHDRFAVPVFVIITLALKETKGYLNLTEKIIRLANQQHTVDRIIRSANKRDVYHLIAKHLHLN</sequence>
<evidence type="ECO:0000259" key="5">
    <source>
        <dbReference type="PROSITE" id="PS51372"/>
    </source>
</evidence>
<proteinExistence type="predicted"/>
<dbReference type="Pfam" id="PF00359">
    <property type="entry name" value="PTS_EIIA_2"/>
    <property type="match status" value="1"/>
</dbReference>
<dbReference type="CDD" id="cd05568">
    <property type="entry name" value="PTS_IIB_bgl_like"/>
    <property type="match status" value="1"/>
</dbReference>
<dbReference type="InterPro" id="IPR036095">
    <property type="entry name" value="PTS_EIIB-like_sf"/>
</dbReference>
<evidence type="ECO:0000256" key="2">
    <source>
        <dbReference type="ARBA" id="ARBA00022737"/>
    </source>
</evidence>
<dbReference type="InterPro" id="IPR050661">
    <property type="entry name" value="BglG_antiterminators"/>
</dbReference>
<keyword evidence="1" id="KW-0808">Transferase</keyword>
<accession>A0A420VCV4</accession>
<dbReference type="Gene3D" id="3.40.50.2300">
    <property type="match status" value="1"/>
</dbReference>
<dbReference type="PROSITE" id="PS51094">
    <property type="entry name" value="PTS_EIIA_TYPE_2"/>
    <property type="match status" value="1"/>
</dbReference>
<dbReference type="RefSeq" id="WP_120669492.1">
    <property type="nucleotide sequence ID" value="NZ_AZRV01000044.1"/>
</dbReference>
<evidence type="ECO:0000313" key="7">
    <source>
        <dbReference type="Proteomes" id="UP000286235"/>
    </source>
</evidence>
<evidence type="ECO:0000256" key="1">
    <source>
        <dbReference type="ARBA" id="ARBA00022679"/>
    </source>
</evidence>
<dbReference type="SUPFAM" id="SSF52794">
    <property type="entry name" value="PTS system IIB component-like"/>
    <property type="match status" value="1"/>
</dbReference>
<dbReference type="Gene3D" id="3.40.930.10">
    <property type="entry name" value="Mannitol-specific EII, Chain A"/>
    <property type="match status" value="1"/>
</dbReference>
<dbReference type="EMBL" id="AZRV01000044">
    <property type="protein sequence ID" value="RKO61482.1"/>
    <property type="molecule type" value="Genomic_DNA"/>
</dbReference>
<organism evidence="6 7">
    <name type="scientific">Caldibacillus debilis GB1</name>
    <dbReference type="NCBI Taxonomy" id="1339248"/>
    <lineage>
        <taxon>Bacteria</taxon>
        <taxon>Bacillati</taxon>
        <taxon>Bacillota</taxon>
        <taxon>Bacilli</taxon>
        <taxon>Bacillales</taxon>
        <taxon>Bacillaceae</taxon>
        <taxon>Caldibacillus</taxon>
    </lineage>
</organism>
<dbReference type="GO" id="GO:0009401">
    <property type="term" value="P:phosphoenolpyruvate-dependent sugar phosphotransferase system"/>
    <property type="evidence" value="ECO:0007669"/>
    <property type="project" value="InterPro"/>
</dbReference>
<dbReference type="GO" id="GO:0008982">
    <property type="term" value="F:protein-N(PI)-phosphohistidine-sugar phosphotransferase activity"/>
    <property type="evidence" value="ECO:0007669"/>
    <property type="project" value="InterPro"/>
</dbReference>
<dbReference type="PANTHER" id="PTHR30185">
    <property type="entry name" value="CRYPTIC BETA-GLUCOSIDE BGL OPERON ANTITERMINATOR"/>
    <property type="match status" value="1"/>
</dbReference>
<name>A0A420VCV4_9BACI</name>
<dbReference type="Proteomes" id="UP000286235">
    <property type="component" value="Unassembled WGS sequence"/>
</dbReference>
<feature type="domain" description="PRD" evidence="5">
    <location>
        <begin position="304"/>
        <end position="412"/>
    </location>
</feature>
<dbReference type="InterPro" id="IPR016152">
    <property type="entry name" value="PTrfase/Anion_transptr"/>
</dbReference>
<keyword evidence="2" id="KW-0677">Repeat</keyword>
<evidence type="ECO:0000259" key="3">
    <source>
        <dbReference type="PROSITE" id="PS51094"/>
    </source>
</evidence>
<dbReference type="InterPro" id="IPR002178">
    <property type="entry name" value="PTS_EIIA_type-2_dom"/>
</dbReference>